<keyword evidence="1" id="KW-0472">Membrane</keyword>
<sequence>MISQTIPTALSSGIFCMVWPVLGLLFYIGRFARKRSFESSMQYAFSFSFFLSSFYASAGAFNAAGDYNQRLKRGCDDFVNSSRPF</sequence>
<protein>
    <submittedName>
        <fullName evidence="2">Uncharacterized protein</fullName>
    </submittedName>
</protein>
<dbReference type="Gramene" id="OIT40284">
    <property type="protein sequence ID" value="OIT40284"/>
    <property type="gene ID" value="A4A49_10079"/>
</dbReference>
<dbReference type="AlphaFoldDB" id="A0A314LI76"/>
<accession>A0A314LI76</accession>
<keyword evidence="1" id="KW-0812">Transmembrane</keyword>
<reference evidence="2" key="1">
    <citation type="submission" date="2016-11" db="EMBL/GenBank/DDBJ databases">
        <title>The genome of Nicotiana attenuata.</title>
        <authorList>
            <person name="Xu S."/>
            <person name="Brockmoeller T."/>
            <person name="Gaquerel E."/>
            <person name="Navarro A."/>
            <person name="Kuhl H."/>
            <person name="Gase K."/>
            <person name="Ling Z."/>
            <person name="Zhou W."/>
            <person name="Kreitzer C."/>
            <person name="Stanke M."/>
            <person name="Tang H."/>
            <person name="Lyons E."/>
            <person name="Pandey P."/>
            <person name="Pandey S.P."/>
            <person name="Timmermann B."/>
            <person name="Baldwin I.T."/>
        </authorList>
    </citation>
    <scope>NUCLEOTIDE SEQUENCE [LARGE SCALE GENOMIC DNA]</scope>
    <source>
        <strain evidence="2">UT</strain>
    </source>
</reference>
<evidence type="ECO:0000256" key="1">
    <source>
        <dbReference type="SAM" id="Phobius"/>
    </source>
</evidence>
<gene>
    <name evidence="2" type="ORF">A4A49_10079</name>
</gene>
<proteinExistence type="predicted"/>
<keyword evidence="3" id="KW-1185">Reference proteome</keyword>
<name>A0A314LI76_NICAT</name>
<evidence type="ECO:0000313" key="3">
    <source>
        <dbReference type="Proteomes" id="UP000187609"/>
    </source>
</evidence>
<feature type="transmembrane region" description="Helical" evidence="1">
    <location>
        <begin position="6"/>
        <end position="29"/>
    </location>
</feature>
<evidence type="ECO:0000313" key="2">
    <source>
        <dbReference type="EMBL" id="OIT40284.1"/>
    </source>
</evidence>
<feature type="transmembrane region" description="Helical" evidence="1">
    <location>
        <begin position="41"/>
        <end position="61"/>
    </location>
</feature>
<dbReference type="Proteomes" id="UP000187609">
    <property type="component" value="Unassembled WGS sequence"/>
</dbReference>
<keyword evidence="1" id="KW-1133">Transmembrane helix</keyword>
<organism evidence="2 3">
    <name type="scientific">Nicotiana attenuata</name>
    <name type="common">Coyote tobacco</name>
    <dbReference type="NCBI Taxonomy" id="49451"/>
    <lineage>
        <taxon>Eukaryota</taxon>
        <taxon>Viridiplantae</taxon>
        <taxon>Streptophyta</taxon>
        <taxon>Embryophyta</taxon>
        <taxon>Tracheophyta</taxon>
        <taxon>Spermatophyta</taxon>
        <taxon>Magnoliopsida</taxon>
        <taxon>eudicotyledons</taxon>
        <taxon>Gunneridae</taxon>
        <taxon>Pentapetalae</taxon>
        <taxon>asterids</taxon>
        <taxon>lamiids</taxon>
        <taxon>Solanales</taxon>
        <taxon>Solanaceae</taxon>
        <taxon>Nicotianoideae</taxon>
        <taxon>Nicotianeae</taxon>
        <taxon>Nicotiana</taxon>
    </lineage>
</organism>
<comment type="caution">
    <text evidence="2">The sequence shown here is derived from an EMBL/GenBank/DDBJ whole genome shotgun (WGS) entry which is preliminary data.</text>
</comment>
<dbReference type="EMBL" id="MJEQ01000036">
    <property type="protein sequence ID" value="OIT40284.1"/>
    <property type="molecule type" value="Genomic_DNA"/>
</dbReference>